<dbReference type="AlphaFoldDB" id="R7QKA5"/>
<dbReference type="KEGG" id="ccp:CHC_T00001312001"/>
<sequence length="46" mass="4834">MTSTTLYVLLFLLPLWHGANARDLCPPGTVSSTGAEPCRDCPAGSL</sequence>
<protein>
    <recommendedName>
        <fullName evidence="4">Tyrosine-protein kinase ephrin type A/B receptor-like domain-containing protein</fullName>
    </recommendedName>
</protein>
<evidence type="ECO:0000313" key="2">
    <source>
        <dbReference type="EMBL" id="CDF38957.1"/>
    </source>
</evidence>
<feature type="chain" id="PRO_5004442897" description="Tyrosine-protein kinase ephrin type A/B receptor-like domain-containing protein" evidence="1">
    <location>
        <begin position="22"/>
        <end position="46"/>
    </location>
</feature>
<evidence type="ECO:0008006" key="4">
    <source>
        <dbReference type="Google" id="ProtNLM"/>
    </source>
</evidence>
<proteinExistence type="predicted"/>
<dbReference type="Gramene" id="CDF38957">
    <property type="protein sequence ID" value="CDF38957"/>
    <property type="gene ID" value="CHC_T00001312001"/>
</dbReference>
<feature type="signal peptide" evidence="1">
    <location>
        <begin position="1"/>
        <end position="21"/>
    </location>
</feature>
<dbReference type="Proteomes" id="UP000012073">
    <property type="component" value="Unassembled WGS sequence"/>
</dbReference>
<dbReference type="EMBL" id="HG001980">
    <property type="protein sequence ID" value="CDF38957.1"/>
    <property type="molecule type" value="Genomic_DNA"/>
</dbReference>
<reference evidence="3" key="1">
    <citation type="journal article" date="2013" name="Proc. Natl. Acad. Sci. U.S.A.">
        <title>Genome structure and metabolic features in the red seaweed Chondrus crispus shed light on evolution of the Archaeplastida.</title>
        <authorList>
            <person name="Collen J."/>
            <person name="Porcel B."/>
            <person name="Carre W."/>
            <person name="Ball S.G."/>
            <person name="Chaparro C."/>
            <person name="Tonon T."/>
            <person name="Barbeyron T."/>
            <person name="Michel G."/>
            <person name="Noel B."/>
            <person name="Valentin K."/>
            <person name="Elias M."/>
            <person name="Artiguenave F."/>
            <person name="Arun A."/>
            <person name="Aury J.M."/>
            <person name="Barbosa-Neto J.F."/>
            <person name="Bothwell J.H."/>
            <person name="Bouget F.Y."/>
            <person name="Brillet L."/>
            <person name="Cabello-Hurtado F."/>
            <person name="Capella-Gutierrez S."/>
            <person name="Charrier B."/>
            <person name="Cladiere L."/>
            <person name="Cock J.M."/>
            <person name="Coelho S.M."/>
            <person name="Colleoni C."/>
            <person name="Czjzek M."/>
            <person name="Da Silva C."/>
            <person name="Delage L."/>
            <person name="Denoeud F."/>
            <person name="Deschamps P."/>
            <person name="Dittami S.M."/>
            <person name="Gabaldon T."/>
            <person name="Gachon C.M."/>
            <person name="Groisillier A."/>
            <person name="Herve C."/>
            <person name="Jabbari K."/>
            <person name="Katinka M."/>
            <person name="Kloareg B."/>
            <person name="Kowalczyk N."/>
            <person name="Labadie K."/>
            <person name="Leblanc C."/>
            <person name="Lopez P.J."/>
            <person name="McLachlan D.H."/>
            <person name="Meslet-Cladiere L."/>
            <person name="Moustafa A."/>
            <person name="Nehr Z."/>
            <person name="Nyvall Collen P."/>
            <person name="Panaud O."/>
            <person name="Partensky F."/>
            <person name="Poulain J."/>
            <person name="Rensing S.A."/>
            <person name="Rousvoal S."/>
            <person name="Samson G."/>
            <person name="Symeonidi A."/>
            <person name="Weissenbach J."/>
            <person name="Zambounis A."/>
            <person name="Wincker P."/>
            <person name="Boyen C."/>
        </authorList>
    </citation>
    <scope>NUCLEOTIDE SEQUENCE [LARGE SCALE GENOMIC DNA]</scope>
    <source>
        <strain evidence="3">cv. Stackhouse</strain>
    </source>
</reference>
<evidence type="ECO:0000313" key="3">
    <source>
        <dbReference type="Proteomes" id="UP000012073"/>
    </source>
</evidence>
<dbReference type="OrthoDB" id="413581at2759"/>
<organism evidence="2 3">
    <name type="scientific">Chondrus crispus</name>
    <name type="common">Carrageen Irish moss</name>
    <name type="synonym">Polymorpha crispa</name>
    <dbReference type="NCBI Taxonomy" id="2769"/>
    <lineage>
        <taxon>Eukaryota</taxon>
        <taxon>Rhodophyta</taxon>
        <taxon>Florideophyceae</taxon>
        <taxon>Rhodymeniophycidae</taxon>
        <taxon>Gigartinales</taxon>
        <taxon>Gigartinaceae</taxon>
        <taxon>Chondrus</taxon>
    </lineage>
</organism>
<evidence type="ECO:0000256" key="1">
    <source>
        <dbReference type="SAM" id="SignalP"/>
    </source>
</evidence>
<keyword evidence="1" id="KW-0732">Signal</keyword>
<dbReference type="RefSeq" id="XP_005718862.1">
    <property type="nucleotide sequence ID" value="XM_005718805.1"/>
</dbReference>
<keyword evidence="3" id="KW-1185">Reference proteome</keyword>
<dbReference type="GeneID" id="17326581"/>
<accession>R7QKA5</accession>
<gene>
    <name evidence="2" type="ORF">CHC_T00001312001</name>
</gene>
<name>R7QKA5_CHOCR</name>